<reference evidence="9 10" key="1">
    <citation type="submission" date="2023-07" db="EMBL/GenBank/DDBJ databases">
        <title>Genomic Encyclopedia of Type Strains, Phase IV (KMG-IV): sequencing the most valuable type-strain genomes for metagenomic binning, comparative biology and taxonomic classification.</title>
        <authorList>
            <person name="Goeker M."/>
        </authorList>
    </citation>
    <scope>NUCLEOTIDE SEQUENCE [LARGE SCALE GENOMIC DNA]</scope>
    <source>
        <strain evidence="9 10">DSM 17723</strain>
    </source>
</reference>
<protein>
    <submittedName>
        <fullName evidence="9">DNA polymerase III gamma/tau subunit</fullName>
    </submittedName>
</protein>
<evidence type="ECO:0000256" key="4">
    <source>
        <dbReference type="ARBA" id="ARBA00022989"/>
    </source>
</evidence>
<dbReference type="Pfam" id="PF12791">
    <property type="entry name" value="RsgI_N"/>
    <property type="match status" value="1"/>
</dbReference>
<feature type="compositionally biased region" description="Basic and acidic residues" evidence="6">
    <location>
        <begin position="230"/>
        <end position="243"/>
    </location>
</feature>
<keyword evidence="2" id="KW-1003">Cell membrane</keyword>
<dbReference type="EMBL" id="JAUSTZ010000001">
    <property type="protein sequence ID" value="MDQ0223697.1"/>
    <property type="molecule type" value="Genomic_DNA"/>
</dbReference>
<gene>
    <name evidence="9" type="ORF">J2S02_000019</name>
</gene>
<dbReference type="Proteomes" id="UP001232245">
    <property type="component" value="Unassembled WGS sequence"/>
</dbReference>
<proteinExistence type="predicted"/>
<keyword evidence="4 7" id="KW-1133">Transmembrane helix</keyword>
<feature type="compositionally biased region" description="Low complexity" evidence="6">
    <location>
        <begin position="338"/>
        <end position="350"/>
    </location>
</feature>
<evidence type="ECO:0000256" key="3">
    <source>
        <dbReference type="ARBA" id="ARBA00022692"/>
    </source>
</evidence>
<sequence>MKKGVVVELNDDFVTLLTPDGQFVNTVNKNGQYELGEEIAFFPALDESEQAVTRANYIKSKKRNIMSYFDSKRAKIGTLSLIAIMVIIFTSIPFIQNDKVYAYMSIDINPSFEVSIDDKLRVISLDPLNEDAEQLMKKLPEWKEKQFDEIVDAILTQSKLDGYVYPGKEILITTVINENDTELHSKLEENIEEIQSSYEEKEMNVETIETDRETREKAQQQGISMGKYVQLKEKEKLEPKTEDNQAETTTNDEAESIEKKETSKEQMPTTVTPNVETNENVIQSNQTVKNQLENETKKDLNEVKNDKLQNETKEKLNEAKKKLKENNSNSSNKDKVQPKQQPQAKPQQKQDNWKEEKKQNKEQQKSIREDNKKEKQQEKQQWKENKKSENNKIKEQKHEKS</sequence>
<feature type="domain" description="RsgI N-terminal anti-sigma" evidence="8">
    <location>
        <begin position="2"/>
        <end position="50"/>
    </location>
</feature>
<evidence type="ECO:0000256" key="2">
    <source>
        <dbReference type="ARBA" id="ARBA00022475"/>
    </source>
</evidence>
<evidence type="ECO:0000256" key="7">
    <source>
        <dbReference type="SAM" id="Phobius"/>
    </source>
</evidence>
<evidence type="ECO:0000313" key="10">
    <source>
        <dbReference type="Proteomes" id="UP001232245"/>
    </source>
</evidence>
<dbReference type="PROSITE" id="PS51849">
    <property type="entry name" value="RSGI_N"/>
    <property type="match status" value="1"/>
</dbReference>
<comment type="subcellular location">
    <subcellularLocation>
        <location evidence="1">Cell membrane</location>
        <topology evidence="1">Single-pass membrane protein</topology>
    </subcellularLocation>
</comment>
<dbReference type="InterPro" id="IPR055431">
    <property type="entry name" value="RsgI_M"/>
</dbReference>
<dbReference type="Pfam" id="PF23750">
    <property type="entry name" value="RsgI_M"/>
    <property type="match status" value="1"/>
</dbReference>
<evidence type="ECO:0000259" key="8">
    <source>
        <dbReference type="PROSITE" id="PS51849"/>
    </source>
</evidence>
<feature type="compositionally biased region" description="Basic and acidic residues" evidence="6">
    <location>
        <begin position="351"/>
        <end position="401"/>
    </location>
</feature>
<dbReference type="RefSeq" id="WP_174881856.1">
    <property type="nucleotide sequence ID" value="NZ_CADEPK010000448.1"/>
</dbReference>
<evidence type="ECO:0000256" key="5">
    <source>
        <dbReference type="ARBA" id="ARBA00023136"/>
    </source>
</evidence>
<organism evidence="9 10">
    <name type="scientific">Metabacillus niabensis</name>
    <dbReference type="NCBI Taxonomy" id="324854"/>
    <lineage>
        <taxon>Bacteria</taxon>
        <taxon>Bacillati</taxon>
        <taxon>Bacillota</taxon>
        <taxon>Bacilli</taxon>
        <taxon>Bacillales</taxon>
        <taxon>Bacillaceae</taxon>
        <taxon>Metabacillus</taxon>
    </lineage>
</organism>
<keyword evidence="10" id="KW-1185">Reference proteome</keyword>
<keyword evidence="3 7" id="KW-0812">Transmembrane</keyword>
<feature type="transmembrane region" description="Helical" evidence="7">
    <location>
        <begin position="76"/>
        <end position="95"/>
    </location>
</feature>
<name>A0ABT9YUT9_9BACI</name>
<feature type="compositionally biased region" description="Low complexity" evidence="6">
    <location>
        <begin position="268"/>
        <end position="281"/>
    </location>
</feature>
<evidence type="ECO:0000256" key="6">
    <source>
        <dbReference type="SAM" id="MobiDB-lite"/>
    </source>
</evidence>
<feature type="compositionally biased region" description="Polar residues" evidence="6">
    <location>
        <begin position="282"/>
        <end position="291"/>
    </location>
</feature>
<dbReference type="InterPro" id="IPR024449">
    <property type="entry name" value="Anti-sigma_RsgI_N"/>
</dbReference>
<evidence type="ECO:0000256" key="1">
    <source>
        <dbReference type="ARBA" id="ARBA00004162"/>
    </source>
</evidence>
<keyword evidence="5 7" id="KW-0472">Membrane</keyword>
<accession>A0ABT9YUT9</accession>
<evidence type="ECO:0000313" key="9">
    <source>
        <dbReference type="EMBL" id="MDQ0223697.1"/>
    </source>
</evidence>
<feature type="compositionally biased region" description="Basic and acidic residues" evidence="6">
    <location>
        <begin position="292"/>
        <end position="320"/>
    </location>
</feature>
<comment type="caution">
    <text evidence="9">The sequence shown here is derived from an EMBL/GenBank/DDBJ whole genome shotgun (WGS) entry which is preliminary data.</text>
</comment>
<feature type="region of interest" description="Disordered" evidence="6">
    <location>
        <begin position="210"/>
        <end position="401"/>
    </location>
</feature>